<proteinExistence type="predicted"/>
<dbReference type="GO" id="GO:0005886">
    <property type="term" value="C:plasma membrane"/>
    <property type="evidence" value="ECO:0007669"/>
    <property type="project" value="UniProtKB-SubCell"/>
</dbReference>
<dbReference type="AlphaFoldDB" id="A0A1V9SYB9"/>
<evidence type="ECO:0000256" key="3">
    <source>
        <dbReference type="ARBA" id="ARBA00022692"/>
    </source>
</evidence>
<evidence type="ECO:0000256" key="5">
    <source>
        <dbReference type="ARBA" id="ARBA00023136"/>
    </source>
</evidence>
<dbReference type="PANTHER" id="PTHR30287:SF1">
    <property type="entry name" value="INNER MEMBRANE PROTEIN"/>
    <property type="match status" value="1"/>
</dbReference>
<feature type="transmembrane region" description="Helical" evidence="7">
    <location>
        <begin position="327"/>
        <end position="348"/>
    </location>
</feature>
<feature type="transmembrane region" description="Helical" evidence="7">
    <location>
        <begin position="822"/>
        <end position="846"/>
    </location>
</feature>
<evidence type="ECO:0000256" key="2">
    <source>
        <dbReference type="ARBA" id="ARBA00022475"/>
    </source>
</evidence>
<reference evidence="9 10" key="1">
    <citation type="submission" date="2017-03" db="EMBL/GenBank/DDBJ databases">
        <title>Phylogenomics and comparative genomics of Lactobacillus salivarius, a mammalian gut commensal.</title>
        <authorList>
            <person name="Harris H.M."/>
        </authorList>
    </citation>
    <scope>NUCLEOTIDE SEQUENCE [LARGE SCALE GENOMIC DNA]</scope>
    <source>
        <strain evidence="9 10">AH4231</strain>
    </source>
</reference>
<feature type="transmembrane region" description="Helical" evidence="7">
    <location>
        <begin position="497"/>
        <end position="517"/>
    </location>
</feature>
<keyword evidence="5 7" id="KW-0472">Membrane</keyword>
<evidence type="ECO:0000256" key="7">
    <source>
        <dbReference type="SAM" id="Phobius"/>
    </source>
</evidence>
<sequence>MKKKVLWKDSLQAITGSLGRFIAIFLLVMLGTFTLIGLKSSGPDMRQTAIEFYKKHSLADITVTSNYGLDNKDIHTIKTQKNIKRVDFGYYQDAKVKKSRTSLRVFSQTKNVSTYELIKGKRPTNKNEIAISYLLKNRYHIGQEITLENEQTLKSREFKVVGFVKSSEYMDKSNIGQTNIGTGQLDGIAITDKSAFKGNYTIARIIYNTTYNLNPYAKRYNELIDKYQDNLNKELNKNRKTKYQKYKANVEQAESQISQAKDQVNKLAQVSPEQAKVLQKEIDQKSKNVDKQKLLLDQTGYPKYTVNTRDSNPGYTIYRSNSERVDILSNVFPTILFAIAALVSLTTMTRFVDEERINIGTLKALGYSDMDVCQKFIMYSLISSGLGVVVGSSLGYLILPKIVFEAYAANSTLTNMTVLFSWKYLAIAVIIAIASTTLAALWVLKNNLKESPAQLLLPKPPKKGSKILLEKISPLWKRMNFTYKVTARNIFRYKSRMLMTIFGVAGCTGLLVMGLGIKDSLSGISQIQYTDIIKYDLVTLQHSNLTSRQKNNLDTELNKNKIKQYLDIHYENLTKKAGTDNAEQDISLIVPSSSKALTKFVKLENRQTGKKYTVTSDSVIISEKLAILLHAKKGSKIKLKDDNGKWHKLKVTGVTEMYIGHYVFMGKNAYKKAFKNNYRTNGQLVTLKENNKRDIQKSSENLMDTGALTTVLQNSNNQKTINNILGGLNKVIVILILIATILAIVVIYNLTNINVLERIRELSTIKVLGFFDKEVTMYIYRETILLSAIGILVGYIIGIWLHEFIITNLPPTNAMFDPSLRIGNFIISTLIPSIIPSIITIILAIIMHRKIKSVDMLESLKSVE</sequence>
<feature type="transmembrane region" description="Helical" evidence="7">
    <location>
        <begin position="376"/>
        <end position="399"/>
    </location>
</feature>
<feature type="transmembrane region" description="Helical" evidence="7">
    <location>
        <begin position="419"/>
        <end position="444"/>
    </location>
</feature>
<dbReference type="InterPro" id="IPR038766">
    <property type="entry name" value="Membrane_comp_ABC_pdt"/>
</dbReference>
<dbReference type="Proteomes" id="UP000192353">
    <property type="component" value="Unassembled WGS sequence"/>
</dbReference>
<dbReference type="PANTHER" id="PTHR30287">
    <property type="entry name" value="MEMBRANE COMPONENT OF PREDICTED ABC SUPERFAMILY METABOLITE UPTAKE TRANSPORTER"/>
    <property type="match status" value="1"/>
</dbReference>
<feature type="domain" description="ABC3 transporter permease C-terminal" evidence="8">
    <location>
        <begin position="734"/>
        <end position="844"/>
    </location>
</feature>
<dbReference type="EMBL" id="NBEY01000059">
    <property type="protein sequence ID" value="OQR24684.1"/>
    <property type="molecule type" value="Genomic_DNA"/>
</dbReference>
<evidence type="ECO:0000256" key="4">
    <source>
        <dbReference type="ARBA" id="ARBA00022989"/>
    </source>
</evidence>
<comment type="caution">
    <text evidence="9">The sequence shown here is derived from an EMBL/GenBank/DDBJ whole genome shotgun (WGS) entry which is preliminary data.</text>
</comment>
<protein>
    <submittedName>
        <fullName evidence="9">ABC transporter permease</fullName>
    </submittedName>
</protein>
<evidence type="ECO:0000313" key="10">
    <source>
        <dbReference type="Proteomes" id="UP000192353"/>
    </source>
</evidence>
<keyword evidence="2" id="KW-1003">Cell membrane</keyword>
<feature type="transmembrane region" description="Helical" evidence="7">
    <location>
        <begin position="21"/>
        <end position="38"/>
    </location>
</feature>
<feature type="transmembrane region" description="Helical" evidence="7">
    <location>
        <begin position="731"/>
        <end position="750"/>
    </location>
</feature>
<keyword evidence="6" id="KW-0175">Coiled coil</keyword>
<accession>A0A1V9SYB9</accession>
<organism evidence="9 10">
    <name type="scientific">Ligilactobacillus salivarius</name>
    <dbReference type="NCBI Taxonomy" id="1624"/>
    <lineage>
        <taxon>Bacteria</taxon>
        <taxon>Bacillati</taxon>
        <taxon>Bacillota</taxon>
        <taxon>Bacilli</taxon>
        <taxon>Lactobacillales</taxon>
        <taxon>Lactobacillaceae</taxon>
        <taxon>Ligilactobacillus</taxon>
    </lineage>
</organism>
<keyword evidence="4 7" id="KW-1133">Transmembrane helix</keyword>
<gene>
    <name evidence="9" type="ORF">B6U37_08695</name>
</gene>
<feature type="coiled-coil region" evidence="6">
    <location>
        <begin position="217"/>
        <end position="295"/>
    </location>
</feature>
<evidence type="ECO:0000313" key="9">
    <source>
        <dbReference type="EMBL" id="OQR24684.1"/>
    </source>
</evidence>
<dbReference type="Pfam" id="PF02687">
    <property type="entry name" value="FtsX"/>
    <property type="match status" value="2"/>
</dbReference>
<feature type="transmembrane region" description="Helical" evidence="7">
    <location>
        <begin position="783"/>
        <end position="802"/>
    </location>
</feature>
<evidence type="ECO:0000256" key="6">
    <source>
        <dbReference type="SAM" id="Coils"/>
    </source>
</evidence>
<dbReference type="InterPro" id="IPR003838">
    <property type="entry name" value="ABC3_permease_C"/>
</dbReference>
<name>A0A1V9SYB9_9LACO</name>
<comment type="subcellular location">
    <subcellularLocation>
        <location evidence="1">Cell membrane</location>
        <topology evidence="1">Multi-pass membrane protein</topology>
    </subcellularLocation>
</comment>
<evidence type="ECO:0000256" key="1">
    <source>
        <dbReference type="ARBA" id="ARBA00004651"/>
    </source>
</evidence>
<keyword evidence="3 7" id="KW-0812">Transmembrane</keyword>
<evidence type="ECO:0000259" key="8">
    <source>
        <dbReference type="Pfam" id="PF02687"/>
    </source>
</evidence>
<feature type="domain" description="ABC3 transporter permease C-terminal" evidence="8">
    <location>
        <begin position="330"/>
        <end position="451"/>
    </location>
</feature>
<dbReference type="RefSeq" id="WP_081515991.1">
    <property type="nucleotide sequence ID" value="NZ_NBER01000045.1"/>
</dbReference>